<sequence>MKKITITFLVGFLFLFSGAGLAAQQLVRQGSYQQPRQARQQYQAHQQRYYAPPEQTDWQNLYYGRRPDPPSGLQYRWANTPYGPRSVPVSFDRLPPPHFYHGGNPGYNMGGQQVVIIQNGGGYQMMDPQTAIVMGSFNTLQQLLGWLLSPKLVQAGPAPLQQPSPCGSCLQTQTSPPSVQEAPATAPKVLREGVYVHGDNADAVRYTKMSYRRRSIMTVEDGATTAKEVRVELRTGDPRAIVYLEVIDLDSPIRRSHNFSGSKYYKLTKDPLANEDAKLDAIASASEDAVGEATGIKKKEPMVSSIKAGQQY</sequence>
<organism evidence="2 3">
    <name type="scientific">Candidatus Giovannonibacteria bacterium GW2011_GWA2_44_13b</name>
    <dbReference type="NCBI Taxonomy" id="1618647"/>
    <lineage>
        <taxon>Bacteria</taxon>
        <taxon>Candidatus Giovannoniibacteriota</taxon>
    </lineage>
</organism>
<name>A0A0G1H4W0_9BACT</name>
<dbReference type="STRING" id="1618647.UW30_C0004G0009"/>
<evidence type="ECO:0000313" key="3">
    <source>
        <dbReference type="Proteomes" id="UP000034736"/>
    </source>
</evidence>
<dbReference type="EMBL" id="LCHU01000004">
    <property type="protein sequence ID" value="KKT41810.1"/>
    <property type="molecule type" value="Genomic_DNA"/>
</dbReference>
<gene>
    <name evidence="2" type="ORF">UW30_C0004G0009</name>
</gene>
<evidence type="ECO:0000256" key="1">
    <source>
        <dbReference type="SAM" id="SignalP"/>
    </source>
</evidence>
<feature type="signal peptide" evidence="1">
    <location>
        <begin position="1"/>
        <end position="22"/>
    </location>
</feature>
<protein>
    <submittedName>
        <fullName evidence="2">Uncharacterized protein</fullName>
    </submittedName>
</protein>
<accession>A0A0G1H4W0</accession>
<reference evidence="2 3" key="1">
    <citation type="journal article" date="2015" name="Nature">
        <title>rRNA introns, odd ribosomes, and small enigmatic genomes across a large radiation of phyla.</title>
        <authorList>
            <person name="Brown C.T."/>
            <person name="Hug L.A."/>
            <person name="Thomas B.C."/>
            <person name="Sharon I."/>
            <person name="Castelle C.J."/>
            <person name="Singh A."/>
            <person name="Wilkins M.J."/>
            <person name="Williams K.H."/>
            <person name="Banfield J.F."/>
        </authorList>
    </citation>
    <scope>NUCLEOTIDE SEQUENCE [LARGE SCALE GENOMIC DNA]</scope>
</reference>
<dbReference type="Proteomes" id="UP000034736">
    <property type="component" value="Unassembled WGS sequence"/>
</dbReference>
<keyword evidence="1" id="KW-0732">Signal</keyword>
<comment type="caution">
    <text evidence="2">The sequence shown here is derived from an EMBL/GenBank/DDBJ whole genome shotgun (WGS) entry which is preliminary data.</text>
</comment>
<feature type="chain" id="PRO_5002537401" evidence="1">
    <location>
        <begin position="23"/>
        <end position="312"/>
    </location>
</feature>
<dbReference type="AlphaFoldDB" id="A0A0G1H4W0"/>
<evidence type="ECO:0000313" key="2">
    <source>
        <dbReference type="EMBL" id="KKT41810.1"/>
    </source>
</evidence>
<proteinExistence type="predicted"/>